<evidence type="ECO:0000256" key="13">
    <source>
        <dbReference type="ARBA" id="ARBA00029511"/>
    </source>
</evidence>
<dbReference type="NCBIfam" id="NF002475">
    <property type="entry name" value="PRK01723.1"/>
    <property type="match status" value="1"/>
</dbReference>
<comment type="catalytic activity">
    <reaction evidence="14 15">
        <text>an alpha-Kdo-(2-&gt;6)-lipid IVA + ATP = a 4-O-phospho-alpha-Kdo-(2-&gt;6)-lipid IVA + ADP + H(+)</text>
        <dbReference type="Rhea" id="RHEA:74271"/>
        <dbReference type="ChEBI" id="CHEBI:15378"/>
        <dbReference type="ChEBI" id="CHEBI:30616"/>
        <dbReference type="ChEBI" id="CHEBI:176428"/>
        <dbReference type="ChEBI" id="CHEBI:193140"/>
        <dbReference type="ChEBI" id="CHEBI:456216"/>
        <dbReference type="EC" id="2.7.1.166"/>
    </reaction>
</comment>
<organism evidence="16 17">
    <name type="scientific">Arenimonas composti TR7-09 = DSM 18010</name>
    <dbReference type="NCBI Taxonomy" id="1121013"/>
    <lineage>
        <taxon>Bacteria</taxon>
        <taxon>Pseudomonadati</taxon>
        <taxon>Pseudomonadota</taxon>
        <taxon>Gammaproteobacteria</taxon>
        <taxon>Lysobacterales</taxon>
        <taxon>Lysobacteraceae</taxon>
        <taxon>Arenimonas</taxon>
    </lineage>
</organism>
<dbReference type="HAMAP" id="MF_00521">
    <property type="entry name" value="KDO_kinase"/>
    <property type="match status" value="1"/>
</dbReference>
<keyword evidence="11 15" id="KW-0448">Lipopolysaccharide biosynthesis</keyword>
<comment type="function">
    <text evidence="15">Catalyzes the ATP-dependent phosphorylation of the 3-deoxy-D-manno-octulosonic acid (Kdo) residue in Kdo-lipid IV(A) at the 4-OH position.</text>
</comment>
<evidence type="ECO:0000313" key="16">
    <source>
        <dbReference type="EMBL" id="KFN50407.1"/>
    </source>
</evidence>
<gene>
    <name evidence="15" type="primary">kdkA</name>
    <name evidence="16" type="ORF">P873_07020</name>
</gene>
<reference evidence="16 17" key="1">
    <citation type="submission" date="2013-09" db="EMBL/GenBank/DDBJ databases">
        <title>Genome sequencing of Arenimonas composti.</title>
        <authorList>
            <person name="Chen F."/>
            <person name="Wang G."/>
        </authorList>
    </citation>
    <scope>NUCLEOTIDE SEQUENCE [LARGE SCALE GENOMIC DNA]</scope>
    <source>
        <strain evidence="16 17">TR7-09</strain>
    </source>
</reference>
<dbReference type="STRING" id="1121013.GCA_000426365_01861"/>
<keyword evidence="6 15" id="KW-0997">Cell inner membrane</keyword>
<dbReference type="AlphaFoldDB" id="A0A091BFV2"/>
<dbReference type="Proteomes" id="UP000029391">
    <property type="component" value="Unassembled WGS sequence"/>
</dbReference>
<keyword evidence="17" id="KW-1185">Reference proteome</keyword>
<evidence type="ECO:0000256" key="11">
    <source>
        <dbReference type="ARBA" id="ARBA00022985"/>
    </source>
</evidence>
<evidence type="ECO:0000313" key="17">
    <source>
        <dbReference type="Proteomes" id="UP000029391"/>
    </source>
</evidence>
<feature type="active site" evidence="15">
    <location>
        <position position="176"/>
    </location>
</feature>
<name>A0A091BFV2_9GAMM</name>
<evidence type="ECO:0000256" key="3">
    <source>
        <dbReference type="ARBA" id="ARBA00010327"/>
    </source>
</evidence>
<dbReference type="EMBL" id="AWXU01000020">
    <property type="protein sequence ID" value="KFN50407.1"/>
    <property type="molecule type" value="Genomic_DNA"/>
</dbReference>
<evidence type="ECO:0000256" key="12">
    <source>
        <dbReference type="ARBA" id="ARBA00023136"/>
    </source>
</evidence>
<dbReference type="SUPFAM" id="SSF56112">
    <property type="entry name" value="Protein kinase-like (PK-like)"/>
    <property type="match status" value="1"/>
</dbReference>
<evidence type="ECO:0000256" key="7">
    <source>
        <dbReference type="ARBA" id="ARBA00022679"/>
    </source>
</evidence>
<dbReference type="GO" id="GO:0009244">
    <property type="term" value="P:lipopolysaccharide core region biosynthetic process"/>
    <property type="evidence" value="ECO:0007669"/>
    <property type="project" value="UniProtKB-UniRule"/>
</dbReference>
<dbReference type="InterPro" id="IPR011009">
    <property type="entry name" value="Kinase-like_dom_sf"/>
</dbReference>
<evidence type="ECO:0000256" key="9">
    <source>
        <dbReference type="ARBA" id="ARBA00022777"/>
    </source>
</evidence>
<keyword evidence="10 15" id="KW-0067">ATP-binding</keyword>
<evidence type="ECO:0000256" key="15">
    <source>
        <dbReference type="HAMAP-Rule" id="MF_00521"/>
    </source>
</evidence>
<dbReference type="GO" id="GO:0005524">
    <property type="term" value="F:ATP binding"/>
    <property type="evidence" value="ECO:0007669"/>
    <property type="project" value="UniProtKB-UniRule"/>
</dbReference>
<dbReference type="RefSeq" id="WP_051240166.1">
    <property type="nucleotide sequence ID" value="NZ_AWXU01000020.1"/>
</dbReference>
<dbReference type="GO" id="GO:0016301">
    <property type="term" value="F:kinase activity"/>
    <property type="evidence" value="ECO:0007669"/>
    <property type="project" value="UniProtKB-KW"/>
</dbReference>
<keyword evidence="7 15" id="KW-0808">Transferase</keyword>
<comment type="caution">
    <text evidence="16">The sequence shown here is derived from an EMBL/GenBank/DDBJ whole genome shotgun (WGS) entry which is preliminary data.</text>
</comment>
<comment type="similarity">
    <text evidence="3 15">Belongs to the protein kinase superfamily. KdkA/RfaP family.</text>
</comment>
<evidence type="ECO:0000256" key="14">
    <source>
        <dbReference type="ARBA" id="ARBA00034417"/>
    </source>
</evidence>
<dbReference type="UniPathway" id="UPA00958"/>
<evidence type="ECO:0000256" key="1">
    <source>
        <dbReference type="ARBA" id="ARBA00004515"/>
    </source>
</evidence>
<comment type="pathway">
    <text evidence="2 15">Bacterial outer membrane biogenesis; LPS core biosynthesis.</text>
</comment>
<dbReference type="GO" id="GO:0016773">
    <property type="term" value="F:phosphotransferase activity, alcohol group as acceptor"/>
    <property type="evidence" value="ECO:0007669"/>
    <property type="project" value="UniProtKB-UniRule"/>
</dbReference>
<evidence type="ECO:0000256" key="10">
    <source>
        <dbReference type="ARBA" id="ARBA00022840"/>
    </source>
</evidence>
<dbReference type="InterPro" id="IPR022826">
    <property type="entry name" value="KDO_kinase"/>
</dbReference>
<evidence type="ECO:0000256" key="8">
    <source>
        <dbReference type="ARBA" id="ARBA00022741"/>
    </source>
</evidence>
<protein>
    <recommendedName>
        <fullName evidence="13 15">3-deoxy-D-manno-octulosonic acid kinase</fullName>
        <shortName evidence="15">Kdo kinase</shortName>
        <ecNumber evidence="4 15">2.7.1.166</ecNumber>
    </recommendedName>
</protein>
<dbReference type="EC" id="2.7.1.166" evidence="4 15"/>
<dbReference type="GO" id="GO:0005886">
    <property type="term" value="C:plasma membrane"/>
    <property type="evidence" value="ECO:0007669"/>
    <property type="project" value="UniProtKB-SubCell"/>
</dbReference>
<dbReference type="Pfam" id="PF06293">
    <property type="entry name" value="Kdo"/>
    <property type="match status" value="1"/>
</dbReference>
<keyword evidence="9 15" id="KW-0418">Kinase</keyword>
<dbReference type="Gene3D" id="1.10.510.10">
    <property type="entry name" value="Transferase(Phosphotransferase) domain 1"/>
    <property type="match status" value="1"/>
</dbReference>
<comment type="subcellular location">
    <subcellularLocation>
        <location evidence="1 15">Cell inner membrane</location>
        <topology evidence="1 15">Peripheral membrane protein</topology>
        <orientation evidence="1 15">Cytoplasmic side</orientation>
    </subcellularLocation>
</comment>
<evidence type="ECO:0000256" key="6">
    <source>
        <dbReference type="ARBA" id="ARBA00022519"/>
    </source>
</evidence>
<keyword evidence="12 15" id="KW-0472">Membrane</keyword>
<evidence type="ECO:0000256" key="5">
    <source>
        <dbReference type="ARBA" id="ARBA00022475"/>
    </source>
</evidence>
<accession>A0A091BFV2</accession>
<dbReference type="eggNOG" id="COG3642">
    <property type="taxonomic scope" value="Bacteria"/>
</dbReference>
<evidence type="ECO:0000256" key="4">
    <source>
        <dbReference type="ARBA" id="ARBA00011988"/>
    </source>
</evidence>
<dbReference type="OrthoDB" id="6854449at2"/>
<sequence length="250" mass="27701">METTAATLERVQPFRDTRGTGGIVFDAARLRQATPEWLDPAYWLDAAEPVREGGRGSAWFVRGSFGDAVLRRYRRGGAAAHLSRDRYVWLGRERVRSVAEFRLLASLKAEGLPVPAPLVAGWWRRGAFYRQAILVERIHGARALAAWLPDRVAAAPWAAVGRTLARFQRRGLDHADLNAHNILVDGGGEVWLIDLDRGVRRDGGDGGWREANLARLQRSLAKIAGDDGGWRDGWRLLHAAYAGALRSPAR</sequence>
<keyword evidence="8 15" id="KW-0547">Nucleotide-binding</keyword>
<keyword evidence="5 15" id="KW-1003">Cell membrane</keyword>
<evidence type="ECO:0000256" key="2">
    <source>
        <dbReference type="ARBA" id="ARBA00004713"/>
    </source>
</evidence>
<proteinExistence type="inferred from homology"/>